<organism evidence="1 2">
    <name type="scientific">Dendroctonus ponderosae</name>
    <name type="common">Mountain pine beetle</name>
    <dbReference type="NCBI Taxonomy" id="77166"/>
    <lineage>
        <taxon>Eukaryota</taxon>
        <taxon>Metazoa</taxon>
        <taxon>Ecdysozoa</taxon>
        <taxon>Arthropoda</taxon>
        <taxon>Hexapoda</taxon>
        <taxon>Insecta</taxon>
        <taxon>Pterygota</taxon>
        <taxon>Neoptera</taxon>
        <taxon>Endopterygota</taxon>
        <taxon>Coleoptera</taxon>
        <taxon>Polyphaga</taxon>
        <taxon>Cucujiformia</taxon>
        <taxon>Curculionidae</taxon>
        <taxon>Scolytinae</taxon>
        <taxon>Dendroctonus</taxon>
    </lineage>
</organism>
<dbReference type="AlphaFoldDB" id="U4TWE7"/>
<dbReference type="EMBL" id="KB631760">
    <property type="protein sequence ID" value="ERL85879.1"/>
    <property type="molecule type" value="Genomic_DNA"/>
</dbReference>
<evidence type="ECO:0000313" key="1">
    <source>
        <dbReference type="EMBL" id="ERL85879.1"/>
    </source>
</evidence>
<proteinExistence type="predicted"/>
<sequence>MNKSYVVDIMKYEHFNAARKTSYWGVEIFQRVIYLVNLKKSELKLFLHGAQEFDGVSQCIEEI</sequence>
<reference evidence="1 2" key="1">
    <citation type="journal article" date="2013" name="Genome Biol.">
        <title>Draft genome of the mountain pine beetle, Dendroctonus ponderosae Hopkins, a major forest pest.</title>
        <authorList>
            <person name="Keeling C.I."/>
            <person name="Yuen M.M."/>
            <person name="Liao N.Y."/>
            <person name="Docking T.R."/>
            <person name="Chan S.K."/>
            <person name="Taylor G.A."/>
            <person name="Palmquist D.L."/>
            <person name="Jackman S.D."/>
            <person name="Nguyen A."/>
            <person name="Li M."/>
            <person name="Henderson H."/>
            <person name="Janes J.K."/>
            <person name="Zhao Y."/>
            <person name="Pandoh P."/>
            <person name="Moore R."/>
            <person name="Sperling F.A."/>
            <person name="Huber D.P."/>
            <person name="Birol I."/>
            <person name="Jones S.J."/>
            <person name="Bohlmann J."/>
        </authorList>
    </citation>
    <scope>NUCLEOTIDE SEQUENCE</scope>
</reference>
<dbReference type="Proteomes" id="UP000030742">
    <property type="component" value="Unassembled WGS sequence"/>
</dbReference>
<name>U4TWE7_DENPD</name>
<gene>
    <name evidence="1" type="ORF">D910_03294</name>
</gene>
<evidence type="ECO:0000313" key="2">
    <source>
        <dbReference type="Proteomes" id="UP000030742"/>
    </source>
</evidence>
<accession>U4TWE7</accession>
<protein>
    <submittedName>
        <fullName evidence="1">Uncharacterized protein</fullName>
    </submittedName>
</protein>